<comment type="caution">
    <text evidence="5">The sequence shown here is derived from an EMBL/GenBank/DDBJ whole genome shotgun (WGS) entry which is preliminary data.</text>
</comment>
<accession>A0ABP8L7G9</accession>
<evidence type="ECO:0000256" key="2">
    <source>
        <dbReference type="ARBA" id="ARBA00022679"/>
    </source>
</evidence>
<protein>
    <submittedName>
        <fullName evidence="5">Methyltransferase</fullName>
    </submittedName>
</protein>
<evidence type="ECO:0000313" key="5">
    <source>
        <dbReference type="EMBL" id="GAA4423685.1"/>
    </source>
</evidence>
<dbReference type="GO" id="GO:0032259">
    <property type="term" value="P:methylation"/>
    <property type="evidence" value="ECO:0007669"/>
    <property type="project" value="UniProtKB-KW"/>
</dbReference>
<dbReference type="Gene3D" id="3.40.50.150">
    <property type="entry name" value="Vaccinia Virus protein VP39"/>
    <property type="match status" value="1"/>
</dbReference>
<dbReference type="GO" id="GO:0008168">
    <property type="term" value="F:methyltransferase activity"/>
    <property type="evidence" value="ECO:0007669"/>
    <property type="project" value="UniProtKB-KW"/>
</dbReference>
<proteinExistence type="predicted"/>
<keyword evidence="1 5" id="KW-0489">Methyltransferase</keyword>
<evidence type="ECO:0000259" key="4">
    <source>
        <dbReference type="Pfam" id="PF05175"/>
    </source>
</evidence>
<reference evidence="6" key="1">
    <citation type="journal article" date="2019" name="Int. J. Syst. Evol. Microbiol.">
        <title>The Global Catalogue of Microorganisms (GCM) 10K type strain sequencing project: providing services to taxonomists for standard genome sequencing and annotation.</title>
        <authorList>
            <consortium name="The Broad Institute Genomics Platform"/>
            <consortium name="The Broad Institute Genome Sequencing Center for Infectious Disease"/>
            <person name="Wu L."/>
            <person name="Ma J."/>
        </authorList>
    </citation>
    <scope>NUCLEOTIDE SEQUENCE [LARGE SCALE GENOMIC DNA]</scope>
    <source>
        <strain evidence="6">JCM 17810</strain>
    </source>
</reference>
<dbReference type="InterPro" id="IPR029063">
    <property type="entry name" value="SAM-dependent_MTases_sf"/>
</dbReference>
<organism evidence="5 6">
    <name type="scientific">Georgenia halophila</name>
    <dbReference type="NCBI Taxonomy" id="620889"/>
    <lineage>
        <taxon>Bacteria</taxon>
        <taxon>Bacillati</taxon>
        <taxon>Actinomycetota</taxon>
        <taxon>Actinomycetes</taxon>
        <taxon>Micrococcales</taxon>
        <taxon>Bogoriellaceae</taxon>
        <taxon>Georgenia</taxon>
    </lineage>
</organism>
<feature type="domain" description="Methyltransferase small" evidence="4">
    <location>
        <begin position="46"/>
        <end position="219"/>
    </location>
</feature>
<dbReference type="CDD" id="cd02440">
    <property type="entry name" value="AdoMet_MTases"/>
    <property type="match status" value="1"/>
</dbReference>
<feature type="region of interest" description="Disordered" evidence="3">
    <location>
        <begin position="1"/>
        <end position="29"/>
    </location>
</feature>
<keyword evidence="6" id="KW-1185">Reference proteome</keyword>
<keyword evidence="2" id="KW-0808">Transferase</keyword>
<dbReference type="PANTHER" id="PTHR47816:SF4">
    <property type="entry name" value="RIBOSOMAL RNA SMALL SUBUNIT METHYLTRANSFERASE C"/>
    <property type="match status" value="1"/>
</dbReference>
<dbReference type="Proteomes" id="UP001500622">
    <property type="component" value="Unassembled WGS sequence"/>
</dbReference>
<dbReference type="InterPro" id="IPR046977">
    <property type="entry name" value="RsmC/RlmG"/>
</dbReference>
<dbReference type="PANTHER" id="PTHR47816">
    <property type="entry name" value="RIBOSOMAL RNA SMALL SUBUNIT METHYLTRANSFERASE C"/>
    <property type="match status" value="1"/>
</dbReference>
<evidence type="ECO:0000256" key="1">
    <source>
        <dbReference type="ARBA" id="ARBA00022603"/>
    </source>
</evidence>
<name>A0ABP8L7G9_9MICO</name>
<dbReference type="EMBL" id="BAABGN010000008">
    <property type="protein sequence ID" value="GAA4423685.1"/>
    <property type="molecule type" value="Genomic_DNA"/>
</dbReference>
<sequence>MRGGTGRAPGPGSVTPVSTPDHYFSREPASAAESRALHVRLRGREVTVQVAAGVFSGERLDLGTRVLLDAVDDPPQTGTLVDVGCGWGPLTLAMALASPEATVLGVDVNPRARDLTARNAAALGLRNVTALSPDDALKDLTGTGDGVGVVDEIWSNPPIRIGKGPLHELLRTWLEVLSPTGRAHLVVQRNLGADSLHRWLEGEGHDVVRTASAKGYRVLTVTHP</sequence>
<gene>
    <name evidence="5" type="ORF">GCM10023169_19650</name>
</gene>
<dbReference type="SUPFAM" id="SSF53335">
    <property type="entry name" value="S-adenosyl-L-methionine-dependent methyltransferases"/>
    <property type="match status" value="1"/>
</dbReference>
<evidence type="ECO:0000313" key="6">
    <source>
        <dbReference type="Proteomes" id="UP001500622"/>
    </source>
</evidence>
<dbReference type="InterPro" id="IPR007848">
    <property type="entry name" value="Small_mtfrase_dom"/>
</dbReference>
<evidence type="ECO:0000256" key="3">
    <source>
        <dbReference type="SAM" id="MobiDB-lite"/>
    </source>
</evidence>
<dbReference type="Pfam" id="PF05175">
    <property type="entry name" value="MTS"/>
    <property type="match status" value="1"/>
</dbReference>